<accession>I1CLK3</accession>
<sequence length="112" mass="13605">MSKHDGKKLQKLIDLRSMKAKKDTSQVDDGPKACAQRRVPEFYYSDWLRLGFESTPLKRARLEDQYMVEEQRRLECQRRIEKQRRLEDLMYPSFITRYEDSINKLHELNHSR</sequence>
<dbReference type="AlphaFoldDB" id="I1CLK3"/>
<dbReference type="Proteomes" id="UP000009138">
    <property type="component" value="Unassembled WGS sequence"/>
</dbReference>
<keyword evidence="2" id="KW-1185">Reference proteome</keyword>
<dbReference type="EMBL" id="CH476744">
    <property type="protein sequence ID" value="EIE89333.1"/>
    <property type="molecule type" value="Genomic_DNA"/>
</dbReference>
<evidence type="ECO:0000313" key="2">
    <source>
        <dbReference type="Proteomes" id="UP000009138"/>
    </source>
</evidence>
<reference evidence="1 2" key="1">
    <citation type="journal article" date="2009" name="PLoS Genet.">
        <title>Genomic analysis of the basal lineage fungus Rhizopus oryzae reveals a whole-genome duplication.</title>
        <authorList>
            <person name="Ma L.-J."/>
            <person name="Ibrahim A.S."/>
            <person name="Skory C."/>
            <person name="Grabherr M.G."/>
            <person name="Burger G."/>
            <person name="Butler M."/>
            <person name="Elias M."/>
            <person name="Idnurm A."/>
            <person name="Lang B.F."/>
            <person name="Sone T."/>
            <person name="Abe A."/>
            <person name="Calvo S.E."/>
            <person name="Corrochano L.M."/>
            <person name="Engels R."/>
            <person name="Fu J."/>
            <person name="Hansberg W."/>
            <person name="Kim J.-M."/>
            <person name="Kodira C.D."/>
            <person name="Koehrsen M.J."/>
            <person name="Liu B."/>
            <person name="Miranda-Saavedra D."/>
            <person name="O'Leary S."/>
            <person name="Ortiz-Castellanos L."/>
            <person name="Poulter R."/>
            <person name="Rodriguez-Romero J."/>
            <person name="Ruiz-Herrera J."/>
            <person name="Shen Y.-Q."/>
            <person name="Zeng Q."/>
            <person name="Galagan J."/>
            <person name="Birren B.W."/>
            <person name="Cuomo C.A."/>
            <person name="Wickes B.L."/>
        </authorList>
    </citation>
    <scope>NUCLEOTIDE SEQUENCE [LARGE SCALE GENOMIC DNA]</scope>
    <source>
        <strain evidence="2">RA 99-880 / ATCC MYA-4621 / FGSC 9543 / NRRL 43880</strain>
    </source>
</reference>
<dbReference type="VEuPathDB" id="FungiDB:RO3G_14044"/>
<dbReference type="InParanoid" id="I1CLK3"/>
<proteinExistence type="predicted"/>
<name>I1CLK3_RHIO9</name>
<gene>
    <name evidence="1" type="ORF">RO3G_14044</name>
</gene>
<evidence type="ECO:0000313" key="1">
    <source>
        <dbReference type="EMBL" id="EIE89333.1"/>
    </source>
</evidence>
<protein>
    <submittedName>
        <fullName evidence="1">Uncharacterized protein</fullName>
    </submittedName>
</protein>
<dbReference type="GeneID" id="93621009"/>
<organism evidence="1 2">
    <name type="scientific">Rhizopus delemar (strain RA 99-880 / ATCC MYA-4621 / FGSC 9543 / NRRL 43880)</name>
    <name type="common">Mucormycosis agent</name>
    <name type="synonym">Rhizopus arrhizus var. delemar</name>
    <dbReference type="NCBI Taxonomy" id="246409"/>
    <lineage>
        <taxon>Eukaryota</taxon>
        <taxon>Fungi</taxon>
        <taxon>Fungi incertae sedis</taxon>
        <taxon>Mucoromycota</taxon>
        <taxon>Mucoromycotina</taxon>
        <taxon>Mucoromycetes</taxon>
        <taxon>Mucorales</taxon>
        <taxon>Mucorineae</taxon>
        <taxon>Rhizopodaceae</taxon>
        <taxon>Rhizopus</taxon>
    </lineage>
</organism>
<dbReference type="RefSeq" id="XP_067524729.1">
    <property type="nucleotide sequence ID" value="XM_067668628.1"/>
</dbReference>